<evidence type="ECO:0000313" key="2">
    <source>
        <dbReference type="Proteomes" id="UP000324252"/>
    </source>
</evidence>
<sequence>MRRGGVFRGGGRLRREYFGNDEAAGAYGVPVARASASALASSP</sequence>
<reference evidence="1 2" key="1">
    <citation type="submission" date="2016-11" db="EMBL/GenBank/DDBJ databases">
        <authorList>
            <person name="Varghese N."/>
            <person name="Submissions S."/>
        </authorList>
    </citation>
    <scope>NUCLEOTIDE SEQUENCE [LARGE SCALE GENOMIC DNA]</scope>
    <source>
        <strain evidence="1 2">DSM 29620</strain>
    </source>
</reference>
<organism evidence="1 2">
    <name type="scientific">Lutimaribacter pacificus</name>
    <dbReference type="NCBI Taxonomy" id="391948"/>
    <lineage>
        <taxon>Bacteria</taxon>
        <taxon>Pseudomonadati</taxon>
        <taxon>Pseudomonadota</taxon>
        <taxon>Alphaproteobacteria</taxon>
        <taxon>Rhodobacterales</taxon>
        <taxon>Roseobacteraceae</taxon>
        <taxon>Lutimaribacter</taxon>
    </lineage>
</organism>
<protein>
    <submittedName>
        <fullName evidence="1">Uncharacterized protein</fullName>
    </submittedName>
</protein>
<keyword evidence="2" id="KW-1185">Reference proteome</keyword>
<proteinExistence type="predicted"/>
<accession>A0A1H0JP17</accession>
<gene>
    <name evidence="1" type="ORF">SAMN05444142_103183</name>
</gene>
<name>A0A1H0JP17_9RHOB</name>
<dbReference type="AlphaFoldDB" id="A0A1H0JP17"/>
<dbReference type="EMBL" id="FQZZ01000003">
    <property type="protein sequence ID" value="SHK07939.1"/>
    <property type="molecule type" value="Genomic_DNA"/>
</dbReference>
<dbReference type="Proteomes" id="UP000324252">
    <property type="component" value="Unassembled WGS sequence"/>
</dbReference>
<evidence type="ECO:0000313" key="1">
    <source>
        <dbReference type="EMBL" id="SHK07939.1"/>
    </source>
</evidence>